<evidence type="ECO:0000256" key="1">
    <source>
        <dbReference type="SAM" id="MobiDB-lite"/>
    </source>
</evidence>
<evidence type="ECO:0000313" key="2">
    <source>
        <dbReference type="EMBL" id="KAK3285876.1"/>
    </source>
</evidence>
<dbReference type="EMBL" id="LGRX02001593">
    <property type="protein sequence ID" value="KAK3285876.1"/>
    <property type="molecule type" value="Genomic_DNA"/>
</dbReference>
<proteinExistence type="predicted"/>
<organism evidence="2 3">
    <name type="scientific">Cymbomonas tetramitiformis</name>
    <dbReference type="NCBI Taxonomy" id="36881"/>
    <lineage>
        <taxon>Eukaryota</taxon>
        <taxon>Viridiplantae</taxon>
        <taxon>Chlorophyta</taxon>
        <taxon>Pyramimonadophyceae</taxon>
        <taxon>Pyramimonadales</taxon>
        <taxon>Pyramimonadaceae</taxon>
        <taxon>Cymbomonas</taxon>
    </lineage>
</organism>
<feature type="region of interest" description="Disordered" evidence="1">
    <location>
        <begin position="1"/>
        <end position="31"/>
    </location>
</feature>
<keyword evidence="3" id="KW-1185">Reference proteome</keyword>
<feature type="compositionally biased region" description="Low complexity" evidence="1">
    <location>
        <begin position="22"/>
        <end position="31"/>
    </location>
</feature>
<dbReference type="AlphaFoldDB" id="A0AAE0GYS8"/>
<comment type="caution">
    <text evidence="2">The sequence shown here is derived from an EMBL/GenBank/DDBJ whole genome shotgun (WGS) entry which is preliminary data.</text>
</comment>
<name>A0AAE0GYS8_9CHLO</name>
<feature type="compositionally biased region" description="Basic and acidic residues" evidence="1">
    <location>
        <begin position="78"/>
        <end position="101"/>
    </location>
</feature>
<dbReference type="Proteomes" id="UP001190700">
    <property type="component" value="Unassembled WGS sequence"/>
</dbReference>
<protein>
    <submittedName>
        <fullName evidence="2">Uncharacterized protein</fullName>
    </submittedName>
</protein>
<reference evidence="2 3" key="1">
    <citation type="journal article" date="2015" name="Genome Biol. Evol.">
        <title>Comparative Genomics of a Bacterivorous Green Alga Reveals Evolutionary Causalities and Consequences of Phago-Mixotrophic Mode of Nutrition.</title>
        <authorList>
            <person name="Burns J.A."/>
            <person name="Paasch A."/>
            <person name="Narechania A."/>
            <person name="Kim E."/>
        </authorList>
    </citation>
    <scope>NUCLEOTIDE SEQUENCE [LARGE SCALE GENOMIC DNA]</scope>
    <source>
        <strain evidence="2 3">PLY_AMNH</strain>
    </source>
</reference>
<sequence>MEEHLQIAGSQEEGTTEGGSRGAQAGSSGFSQAALNNVEGILTEWEDLLSPGMEGGVGTQEQGKASPEVAMALVEGGVAREHMASHQYPDPRGEVAGRARQ</sequence>
<evidence type="ECO:0000313" key="3">
    <source>
        <dbReference type="Proteomes" id="UP001190700"/>
    </source>
</evidence>
<accession>A0AAE0GYS8</accession>
<feature type="region of interest" description="Disordered" evidence="1">
    <location>
        <begin position="77"/>
        <end position="101"/>
    </location>
</feature>
<gene>
    <name evidence="2" type="ORF">CYMTET_6536</name>
</gene>